<dbReference type="EMBL" id="CM056744">
    <property type="protein sequence ID" value="KAJ8664884.1"/>
    <property type="molecule type" value="Genomic_DNA"/>
</dbReference>
<gene>
    <name evidence="1" type="ORF">QAD02_006546</name>
</gene>
<name>A0ACC2N171_9HYME</name>
<reference evidence="1" key="1">
    <citation type="submission" date="2023-04" db="EMBL/GenBank/DDBJ databases">
        <title>A chromosome-level genome assembly of the parasitoid wasp Eretmocerus hayati.</title>
        <authorList>
            <person name="Zhong Y."/>
            <person name="Liu S."/>
            <person name="Liu Y."/>
        </authorList>
    </citation>
    <scope>NUCLEOTIDE SEQUENCE</scope>
    <source>
        <strain evidence="1">ZJU_SS_LIU_2023</strain>
    </source>
</reference>
<sequence length="609" mass="71089">MELSIGICLVLSIFMIPMMSSILHQVPFQFGNISEILKYQILQKEDQLYQITFFVNRKNSSADRMADIILSTILDSAPSMIIDSNDPAEADRVSTHDDRRLLNFDVIIDHASDHVHRRISNEVNFLSKILPRKKTKKILVILADGYLSDTEKKAIFVHAWSKKFLDFSLISRHYYKSRKTHEFLLAQYNPFFDVITEELMTYGSKLFPDKLRDVNGYNFTLAVSSTDLETSIEYDGRGKIVNFQSPIFPVLRFIFKSMNFSIQFVEMNRNLSSSNESFSLVLDKLKRSEVNLVPVAKLRLNNKVFDDKVSAIDLDNNCINIKAAFPLSILKKESVHKIKSLFSLLFIPILVILIYWIVKNFKIQRENWELLDIFRIILGNPMVNSPRNNIDRLLLAGLMIVSSVFSNELYSQLLDVNYMRNKTKLDTFEKIERSKLKIDIPYGLAGLPFWESDQYLRNIRNKSQVSPNPDDCLRRFDLDASQICIASEMSLKSFMSSEYKKYRNPAFEIAEPVFNCIRFRYAFERSSPYAKRVKHLYRQIKQFGLDKILLSKYELNEKFVRKRNQIYANKIKSFPVQILYTFLAITYSVSFFIFFVELAIKTVMNNKRP</sequence>
<accession>A0ACC2N171</accession>
<organism evidence="1 2">
    <name type="scientific">Eretmocerus hayati</name>
    <dbReference type="NCBI Taxonomy" id="131215"/>
    <lineage>
        <taxon>Eukaryota</taxon>
        <taxon>Metazoa</taxon>
        <taxon>Ecdysozoa</taxon>
        <taxon>Arthropoda</taxon>
        <taxon>Hexapoda</taxon>
        <taxon>Insecta</taxon>
        <taxon>Pterygota</taxon>
        <taxon>Neoptera</taxon>
        <taxon>Endopterygota</taxon>
        <taxon>Hymenoptera</taxon>
        <taxon>Apocrita</taxon>
        <taxon>Proctotrupomorpha</taxon>
        <taxon>Chalcidoidea</taxon>
        <taxon>Aphelinidae</taxon>
        <taxon>Aphelininae</taxon>
        <taxon>Eretmocerus</taxon>
    </lineage>
</organism>
<dbReference type="Proteomes" id="UP001239111">
    <property type="component" value="Chromosome 4"/>
</dbReference>
<keyword evidence="2" id="KW-1185">Reference proteome</keyword>
<evidence type="ECO:0000313" key="1">
    <source>
        <dbReference type="EMBL" id="KAJ8664884.1"/>
    </source>
</evidence>
<protein>
    <submittedName>
        <fullName evidence="1">Uncharacterized protein</fullName>
    </submittedName>
</protein>
<proteinExistence type="predicted"/>
<comment type="caution">
    <text evidence="1">The sequence shown here is derived from an EMBL/GenBank/DDBJ whole genome shotgun (WGS) entry which is preliminary data.</text>
</comment>
<evidence type="ECO:0000313" key="2">
    <source>
        <dbReference type="Proteomes" id="UP001239111"/>
    </source>
</evidence>